<dbReference type="KEGG" id="vg:23463079"/>
<proteinExistence type="predicted"/>
<name>A0A0B5JEH7_9VIRU</name>
<dbReference type="Proteomes" id="UP000202511">
    <property type="component" value="Segment"/>
</dbReference>
<dbReference type="GeneID" id="23463079"/>
<evidence type="ECO:0000313" key="2">
    <source>
        <dbReference type="EMBL" id="AJF98162.1"/>
    </source>
</evidence>
<reference evidence="2 3" key="1">
    <citation type="journal article" date="2015" name="Parasitol. Res.">
        <title>Viruses in close associations with free-living amoebae.</title>
        <authorList>
            <person name="Scheid P."/>
        </authorList>
    </citation>
    <scope>NUCLEOTIDE SEQUENCE [LARGE SCALE GENOMIC DNA]</scope>
    <source>
        <strain evidence="2">KlaHel</strain>
    </source>
</reference>
<evidence type="ECO:0000313" key="3">
    <source>
        <dbReference type="Proteomes" id="UP000202511"/>
    </source>
</evidence>
<evidence type="ECO:0000256" key="1">
    <source>
        <dbReference type="SAM" id="MobiDB-lite"/>
    </source>
</evidence>
<organism evidence="2 3">
    <name type="scientific">Pandoravirus inopinatum</name>
    <dbReference type="NCBI Taxonomy" id="1605721"/>
    <lineage>
        <taxon>Viruses</taxon>
        <taxon>Pandoravirus</taxon>
    </lineage>
</organism>
<protein>
    <submittedName>
        <fullName evidence="2">Uncharacterized protein</fullName>
    </submittedName>
</protein>
<dbReference type="EMBL" id="KP136319">
    <property type="protein sequence ID" value="AJF98162.1"/>
    <property type="molecule type" value="Genomic_DNA"/>
</dbReference>
<sequence length="203" mass="21720">MPRSLIAPVVEGADDANDHEDEDERHGGDQYPRARRQAHPALARQPVVGAVGDRRALAVDAVGACLIGGCRGGHGPFGCFLRLLLCLISSFGGRGRRRGLTAKRKNEGRPVVLSPMAALAFVARPSTTPAAVTPRTPTLPCPSHHRRPLRVCVCVAPAVHCIAIGISSMWARQRLLWTARHTDKILSTLDKQTPLSRGPMAAG</sequence>
<feature type="compositionally biased region" description="Acidic residues" evidence="1">
    <location>
        <begin position="12"/>
        <end position="23"/>
    </location>
</feature>
<dbReference type="RefSeq" id="YP_009120397.1">
    <property type="nucleotide sequence ID" value="NC_026440.1"/>
</dbReference>
<feature type="region of interest" description="Disordered" evidence="1">
    <location>
        <begin position="1"/>
        <end position="41"/>
    </location>
</feature>
<accession>A0A0B5JEH7</accession>